<dbReference type="SMART" id="SM00326">
    <property type="entry name" value="SH3"/>
    <property type="match status" value="2"/>
</dbReference>
<organism evidence="12 13">
    <name type="scientific">Mycena sanguinolenta</name>
    <dbReference type="NCBI Taxonomy" id="230812"/>
    <lineage>
        <taxon>Eukaryota</taxon>
        <taxon>Fungi</taxon>
        <taxon>Dikarya</taxon>
        <taxon>Basidiomycota</taxon>
        <taxon>Agaricomycotina</taxon>
        <taxon>Agaricomycetes</taxon>
        <taxon>Agaricomycetidae</taxon>
        <taxon>Agaricales</taxon>
        <taxon>Marasmiineae</taxon>
        <taxon>Mycenaceae</taxon>
        <taxon>Mycena</taxon>
    </lineage>
</organism>
<gene>
    <name evidence="12" type="ORF">MSAN_00541300</name>
</gene>
<keyword evidence="6" id="KW-1133">Transmembrane helix</keyword>
<keyword evidence="13" id="KW-1185">Reference proteome</keyword>
<keyword evidence="4" id="KW-1003">Cell membrane</keyword>
<evidence type="ECO:0000256" key="2">
    <source>
        <dbReference type="ARBA" id="ARBA00009739"/>
    </source>
</evidence>
<evidence type="ECO:0000256" key="7">
    <source>
        <dbReference type="ARBA" id="ARBA00023016"/>
    </source>
</evidence>
<dbReference type="Pfam" id="PF00018">
    <property type="entry name" value="SH3_1"/>
    <property type="match status" value="2"/>
</dbReference>
<comment type="similarity">
    <text evidence="2">Belongs to the SHO1 family.</text>
</comment>
<reference evidence="12" key="1">
    <citation type="submission" date="2020-05" db="EMBL/GenBank/DDBJ databases">
        <title>Mycena genomes resolve the evolution of fungal bioluminescence.</title>
        <authorList>
            <person name="Tsai I.J."/>
        </authorList>
    </citation>
    <scope>NUCLEOTIDE SEQUENCE</scope>
    <source>
        <strain evidence="12">160909Yilan</strain>
    </source>
</reference>
<comment type="subcellular location">
    <subcellularLocation>
        <location evidence="1">Cell membrane</location>
        <topology evidence="1">Multi-pass membrane protein</topology>
    </subcellularLocation>
</comment>
<feature type="compositionally biased region" description="Polar residues" evidence="10">
    <location>
        <begin position="108"/>
        <end position="121"/>
    </location>
</feature>
<evidence type="ECO:0000256" key="10">
    <source>
        <dbReference type="SAM" id="MobiDB-lite"/>
    </source>
</evidence>
<keyword evidence="7" id="KW-0346">Stress response</keyword>
<accession>A0A8H7DIA8</accession>
<dbReference type="InterPro" id="IPR001452">
    <property type="entry name" value="SH3_domain"/>
</dbReference>
<dbReference type="CDD" id="cd11855">
    <property type="entry name" value="SH3_Sho1p"/>
    <property type="match status" value="2"/>
</dbReference>
<dbReference type="OrthoDB" id="5983572at2759"/>
<feature type="region of interest" description="Disordered" evidence="10">
    <location>
        <begin position="376"/>
        <end position="400"/>
    </location>
</feature>
<dbReference type="Proteomes" id="UP000623467">
    <property type="component" value="Unassembled WGS sequence"/>
</dbReference>
<evidence type="ECO:0000313" key="12">
    <source>
        <dbReference type="EMBL" id="KAF7373318.1"/>
    </source>
</evidence>
<feature type="compositionally biased region" description="Basic and acidic residues" evidence="10">
    <location>
        <begin position="276"/>
        <end position="294"/>
    </location>
</feature>
<keyword evidence="3 9" id="KW-0728">SH3 domain</keyword>
<feature type="domain" description="SH3" evidence="11">
    <location>
        <begin position="311"/>
        <end position="372"/>
    </location>
</feature>
<dbReference type="Gene3D" id="2.30.30.40">
    <property type="entry name" value="SH3 Domains"/>
    <property type="match status" value="2"/>
</dbReference>
<feature type="region of interest" description="Disordered" evidence="10">
    <location>
        <begin position="195"/>
        <end position="230"/>
    </location>
</feature>
<dbReference type="GO" id="GO:0005886">
    <property type="term" value="C:plasma membrane"/>
    <property type="evidence" value="ECO:0007669"/>
    <property type="project" value="UniProtKB-SubCell"/>
</dbReference>
<dbReference type="PANTHER" id="PTHR15735">
    <property type="entry name" value="FCH AND DOUBLE SH3 DOMAINS PROTEIN"/>
    <property type="match status" value="1"/>
</dbReference>
<evidence type="ECO:0000256" key="4">
    <source>
        <dbReference type="ARBA" id="ARBA00022475"/>
    </source>
</evidence>
<sequence>MSETAALLKVLNGERPERPLGPPTMSDTLWQHVTEFWAESRTARPSTHSVVRKMVWPHPDVTPATTGELLSPVTVAEETTFPHDPLSMPFLDRPALQPSPSLPASGGTRKTNNLTPGTASPSGKDKSWRRRTLNAFINILPSQIAAGRSRTANPADGSVGGLRKARDDMAFVRGSSSPDTYQDLEIEDGVRYAALQPENGGGDGQGTNSTTLESLEPESVGPLRSPSPQVSIYPIEIPSASELNAQPANYPSQRRVSSTQTVPPNGLTGSVSTHSSLDRNEVKHRKSAAEDRASAEAMNAIPTETTTDDGGRGLKARALYAYTASEDDSNELSFNKGEILDIEDAHGKWWQTRKTDGSLGLAPSNYLVIIPAEGRTAPSTGNTSTSSTSVGEPTVAPSNFPVIIPAEGRATTSTRNTSTSSTTVGEPTDDYWQYKAKALYRYEASEDDPSELSFVKGEILDILDRRGKWWQAKKTDGSIGIAPSNYLLII</sequence>
<keyword evidence="5" id="KW-0812">Transmembrane</keyword>
<feature type="compositionally biased region" description="Polar residues" evidence="10">
    <location>
        <begin position="245"/>
        <end position="275"/>
    </location>
</feature>
<dbReference type="InterPro" id="IPR035522">
    <property type="entry name" value="Sho1_SH3"/>
</dbReference>
<feature type="region of interest" description="Disordered" evidence="10">
    <location>
        <begin position="86"/>
        <end position="128"/>
    </location>
</feature>
<name>A0A8H7DIA8_9AGAR</name>
<protein>
    <submittedName>
        <fullName evidence="12">SH3 domain-containing protein</fullName>
    </submittedName>
</protein>
<evidence type="ECO:0000259" key="11">
    <source>
        <dbReference type="PROSITE" id="PS50002"/>
    </source>
</evidence>
<evidence type="ECO:0000256" key="5">
    <source>
        <dbReference type="ARBA" id="ARBA00022692"/>
    </source>
</evidence>
<dbReference type="EMBL" id="JACAZH010000003">
    <property type="protein sequence ID" value="KAF7373318.1"/>
    <property type="molecule type" value="Genomic_DNA"/>
</dbReference>
<feature type="domain" description="SH3" evidence="11">
    <location>
        <begin position="431"/>
        <end position="490"/>
    </location>
</feature>
<dbReference type="PROSITE" id="PS50002">
    <property type="entry name" value="SH3"/>
    <property type="match status" value="2"/>
</dbReference>
<dbReference type="SUPFAM" id="SSF50044">
    <property type="entry name" value="SH3-domain"/>
    <property type="match status" value="2"/>
</dbReference>
<dbReference type="InterPro" id="IPR036028">
    <property type="entry name" value="SH3-like_dom_sf"/>
</dbReference>
<feature type="compositionally biased region" description="Low complexity" evidence="10">
    <location>
        <begin position="94"/>
        <end position="105"/>
    </location>
</feature>
<keyword evidence="8" id="KW-0472">Membrane</keyword>
<dbReference type="PANTHER" id="PTHR15735:SF20">
    <property type="entry name" value="HIGH OSMOLARITY SIGNALING PROTEIN SHO1"/>
    <property type="match status" value="1"/>
</dbReference>
<evidence type="ECO:0000256" key="8">
    <source>
        <dbReference type="ARBA" id="ARBA00023136"/>
    </source>
</evidence>
<dbReference type="GO" id="GO:0030833">
    <property type="term" value="P:regulation of actin filament polymerization"/>
    <property type="evidence" value="ECO:0007669"/>
    <property type="project" value="TreeGrafter"/>
</dbReference>
<evidence type="ECO:0000313" key="13">
    <source>
        <dbReference type="Proteomes" id="UP000623467"/>
    </source>
</evidence>
<evidence type="ECO:0000256" key="3">
    <source>
        <dbReference type="ARBA" id="ARBA00022443"/>
    </source>
</evidence>
<dbReference type="PRINTS" id="PR00452">
    <property type="entry name" value="SH3DOMAIN"/>
</dbReference>
<feature type="region of interest" description="Disordered" evidence="10">
    <location>
        <begin position="245"/>
        <end position="294"/>
    </location>
</feature>
<proteinExistence type="inferred from homology"/>
<comment type="caution">
    <text evidence="12">The sequence shown here is derived from an EMBL/GenBank/DDBJ whole genome shotgun (WGS) entry which is preliminary data.</text>
</comment>
<feature type="compositionally biased region" description="Low complexity" evidence="10">
    <location>
        <begin position="376"/>
        <end position="389"/>
    </location>
</feature>
<evidence type="ECO:0000256" key="9">
    <source>
        <dbReference type="PROSITE-ProRule" id="PRU00192"/>
    </source>
</evidence>
<evidence type="ECO:0000256" key="1">
    <source>
        <dbReference type="ARBA" id="ARBA00004651"/>
    </source>
</evidence>
<dbReference type="AlphaFoldDB" id="A0A8H7DIA8"/>
<evidence type="ECO:0000256" key="6">
    <source>
        <dbReference type="ARBA" id="ARBA00022989"/>
    </source>
</evidence>